<reference evidence="1" key="1">
    <citation type="submission" date="2021-03" db="EMBL/GenBank/DDBJ databases">
        <title>Comparative genomics and phylogenomic investigation of the class Geoglossomycetes provide insights into ecological specialization and systematics.</title>
        <authorList>
            <person name="Melie T."/>
            <person name="Pirro S."/>
            <person name="Miller A.N."/>
            <person name="Quandt A."/>
        </authorList>
    </citation>
    <scope>NUCLEOTIDE SEQUENCE</scope>
    <source>
        <strain evidence="1">GBOQ0MN5Z8</strain>
    </source>
</reference>
<dbReference type="AlphaFoldDB" id="A0A9P8I3J6"/>
<dbReference type="EMBL" id="JAGHQL010000280">
    <property type="protein sequence ID" value="KAH0534067.1"/>
    <property type="molecule type" value="Genomic_DNA"/>
</dbReference>
<comment type="caution">
    <text evidence="1">The sequence shown here is derived from an EMBL/GenBank/DDBJ whole genome shotgun (WGS) entry which is preliminary data.</text>
</comment>
<gene>
    <name evidence="1" type="ORF">FGG08_007333</name>
</gene>
<accession>A0A9P8I3J6</accession>
<dbReference type="Proteomes" id="UP000698800">
    <property type="component" value="Unassembled WGS sequence"/>
</dbReference>
<evidence type="ECO:0000313" key="1">
    <source>
        <dbReference type="EMBL" id="KAH0534067.1"/>
    </source>
</evidence>
<proteinExistence type="predicted"/>
<evidence type="ECO:0000313" key="2">
    <source>
        <dbReference type="Proteomes" id="UP000698800"/>
    </source>
</evidence>
<name>A0A9P8I3J6_9PEZI</name>
<keyword evidence="2" id="KW-1185">Reference proteome</keyword>
<sequence>MASYEWFRARGAKHSVRRLKPKIEIVEPPERHQTVIMEPEPRYDIAEEISTLNNNQHAIHQRIYQIEGQQEFLMAASRKLLRDSARGSRKLDEIDHDLQYGSRVHVRPEPLYLREGSVSYVAPRRTENLLLDNTVAQRVGGREVTPDQTVLLIPHLQYLTMRRPEDRDERRLFISEHANVVALATISPTAPDARDGEHGAALFAGFLGG</sequence>
<protein>
    <submittedName>
        <fullName evidence="1">Uncharacterized protein</fullName>
    </submittedName>
</protein>
<organism evidence="1 2">
    <name type="scientific">Glutinoglossum americanum</name>
    <dbReference type="NCBI Taxonomy" id="1670608"/>
    <lineage>
        <taxon>Eukaryota</taxon>
        <taxon>Fungi</taxon>
        <taxon>Dikarya</taxon>
        <taxon>Ascomycota</taxon>
        <taxon>Pezizomycotina</taxon>
        <taxon>Geoglossomycetes</taxon>
        <taxon>Geoglossales</taxon>
        <taxon>Geoglossaceae</taxon>
        <taxon>Glutinoglossum</taxon>
    </lineage>
</organism>